<sequence>MWTDMASASLVFLILYFIVFVILNFLLFTGRIKFRSRWAVIYFHVAVRLASQACGLAFGILVWKNTQVLTAYFILGAEGYFTLVLCTARFLISWHNHHFGDSWLEHRRDRRVKLPWYQHVKLSFGISSIKERPFNMVEWYLIAANALIIAGGSLNSSAAFDDTLSATKRNSLDNTAKIMRTIGQSIFLAINVGLFVCIIVTVQQCRRVKQGSRWFGHPTLLLLILTWPFLATRGIFGVLQSAMPEFSYFNTDNFTQTGFTGIFLTEEFCMATMPEWVSCALLLGTYLTSRGDPPKPPIEEVLQLRGLPASIYGHSPAGKRAQSENGY</sequence>
<evidence type="ECO:0000313" key="1">
    <source>
        <dbReference type="EMBL" id="PWN52773.1"/>
    </source>
</evidence>
<dbReference type="Proteomes" id="UP000245626">
    <property type="component" value="Unassembled WGS sequence"/>
</dbReference>
<evidence type="ECO:0000313" key="2">
    <source>
        <dbReference type="Proteomes" id="UP000245626"/>
    </source>
</evidence>
<gene>
    <name evidence="1" type="ORF">IE53DRAFT_384749</name>
</gene>
<keyword evidence="2" id="KW-1185">Reference proteome</keyword>
<organism evidence="1 2">
    <name type="scientific">Violaceomyces palustris</name>
    <dbReference type="NCBI Taxonomy" id="1673888"/>
    <lineage>
        <taxon>Eukaryota</taxon>
        <taxon>Fungi</taxon>
        <taxon>Dikarya</taxon>
        <taxon>Basidiomycota</taxon>
        <taxon>Ustilaginomycotina</taxon>
        <taxon>Ustilaginomycetes</taxon>
        <taxon>Violaceomycetales</taxon>
        <taxon>Violaceomycetaceae</taxon>
        <taxon>Violaceomyces</taxon>
    </lineage>
</organism>
<name>A0ACD0P3U1_9BASI</name>
<protein>
    <submittedName>
        <fullName evidence="1">Uncharacterized protein</fullName>
    </submittedName>
</protein>
<proteinExistence type="predicted"/>
<dbReference type="EMBL" id="KZ819758">
    <property type="protein sequence ID" value="PWN52773.1"/>
    <property type="molecule type" value="Genomic_DNA"/>
</dbReference>
<accession>A0ACD0P3U1</accession>
<reference evidence="1 2" key="1">
    <citation type="journal article" date="2018" name="Mol. Biol. Evol.">
        <title>Broad Genomic Sampling Reveals a Smut Pathogenic Ancestry of the Fungal Clade Ustilaginomycotina.</title>
        <authorList>
            <person name="Kijpornyongpan T."/>
            <person name="Mondo S.J."/>
            <person name="Barry K."/>
            <person name="Sandor L."/>
            <person name="Lee J."/>
            <person name="Lipzen A."/>
            <person name="Pangilinan J."/>
            <person name="LaButti K."/>
            <person name="Hainaut M."/>
            <person name="Henrissat B."/>
            <person name="Grigoriev I.V."/>
            <person name="Spatafora J.W."/>
            <person name="Aime M.C."/>
        </authorList>
    </citation>
    <scope>NUCLEOTIDE SEQUENCE [LARGE SCALE GENOMIC DNA]</scope>
    <source>
        <strain evidence="1 2">SA 807</strain>
    </source>
</reference>